<evidence type="ECO:0000256" key="1">
    <source>
        <dbReference type="SAM" id="Phobius"/>
    </source>
</evidence>
<accession>Q7VMI0</accession>
<evidence type="ECO:0000313" key="3">
    <source>
        <dbReference type="Proteomes" id="UP000001022"/>
    </source>
</evidence>
<dbReference type="KEGG" id="hdu:HD_0997"/>
<keyword evidence="3" id="KW-1185">Reference proteome</keyword>
<organism evidence="2 3">
    <name type="scientific">Haemophilus ducreyi (strain 35000HP / ATCC 700724)</name>
    <dbReference type="NCBI Taxonomy" id="233412"/>
    <lineage>
        <taxon>Bacteria</taxon>
        <taxon>Pseudomonadati</taxon>
        <taxon>Pseudomonadota</taxon>
        <taxon>Gammaproteobacteria</taxon>
        <taxon>Pasteurellales</taxon>
        <taxon>Pasteurellaceae</taxon>
        <taxon>Haemophilus</taxon>
    </lineage>
</organism>
<dbReference type="HOGENOM" id="CLU_3118403_0_0_6"/>
<dbReference type="STRING" id="233412.HD_0997"/>
<protein>
    <submittedName>
        <fullName evidence="2">Uncharacterized protein</fullName>
    </submittedName>
</protein>
<evidence type="ECO:0000313" key="2">
    <source>
        <dbReference type="EMBL" id="AAP95876.1"/>
    </source>
</evidence>
<keyword evidence="1" id="KW-0472">Membrane</keyword>
<proteinExistence type="predicted"/>
<name>Q7VMI0_HAEDU</name>
<keyword evidence="1" id="KW-0812">Transmembrane</keyword>
<gene>
    <name evidence="2" type="ordered locus">HD_0997</name>
</gene>
<sequence>MQLINKKRPLFRQNNHANKFKANVATLADISFLVLVTLRKKYFFSTIAHF</sequence>
<feature type="transmembrane region" description="Helical" evidence="1">
    <location>
        <begin position="20"/>
        <end position="38"/>
    </location>
</feature>
<dbReference type="Proteomes" id="UP000001022">
    <property type="component" value="Chromosome"/>
</dbReference>
<dbReference type="AlphaFoldDB" id="Q7VMI0"/>
<reference evidence="3" key="1">
    <citation type="submission" date="2003-06" db="EMBL/GenBank/DDBJ databases">
        <title>The complete genome sequence of Haemophilus ducreyi.</title>
        <authorList>
            <person name="Munson R.S. Jr."/>
            <person name="Ray W.C."/>
            <person name="Mahairas G."/>
            <person name="Sabo P."/>
            <person name="Mungur R."/>
            <person name="Johnson L."/>
            <person name="Nguyen D."/>
            <person name="Wang J."/>
            <person name="Forst C."/>
            <person name="Hood L."/>
        </authorList>
    </citation>
    <scope>NUCLEOTIDE SEQUENCE [LARGE SCALE GENOMIC DNA]</scope>
    <source>
        <strain evidence="3">35000HP / ATCC 700724</strain>
    </source>
</reference>
<dbReference type="EMBL" id="AE017143">
    <property type="protein sequence ID" value="AAP95876.1"/>
    <property type="molecule type" value="Genomic_DNA"/>
</dbReference>
<keyword evidence="1" id="KW-1133">Transmembrane helix</keyword>